<evidence type="ECO:0000256" key="7">
    <source>
        <dbReference type="ARBA" id="ARBA00023136"/>
    </source>
</evidence>
<dbReference type="InterPro" id="IPR002524">
    <property type="entry name" value="Cation_efflux"/>
</dbReference>
<evidence type="ECO:0000256" key="6">
    <source>
        <dbReference type="ARBA" id="ARBA00023065"/>
    </source>
</evidence>
<dbReference type="GO" id="GO:0005789">
    <property type="term" value="C:endoplasmic reticulum membrane"/>
    <property type="evidence" value="ECO:0007669"/>
    <property type="project" value="UniProtKB-SubCell"/>
</dbReference>
<keyword evidence="7 8" id="KW-0472">Membrane</keyword>
<comment type="subcellular location">
    <subcellularLocation>
        <location evidence="8">Endoplasmic reticulum membrane</location>
        <topology evidence="8">Multi-pass membrane protein</topology>
    </subcellularLocation>
    <subcellularLocation>
        <location evidence="1">Membrane</location>
        <topology evidence="1">Multi-pass membrane protein</topology>
    </subcellularLocation>
</comment>
<feature type="transmembrane region" description="Helical" evidence="8">
    <location>
        <begin position="472"/>
        <end position="493"/>
    </location>
</feature>
<feature type="transmembrane region" description="Helical" evidence="8">
    <location>
        <begin position="207"/>
        <end position="226"/>
    </location>
</feature>
<feature type="compositionally biased region" description="Basic and acidic residues" evidence="9">
    <location>
        <begin position="534"/>
        <end position="556"/>
    </location>
</feature>
<comment type="function">
    <text evidence="8">Functions as a zinc transporter.</text>
</comment>
<feature type="transmembrane region" description="Helical" evidence="8">
    <location>
        <begin position="368"/>
        <end position="388"/>
    </location>
</feature>
<keyword evidence="8" id="KW-0256">Endoplasmic reticulum</keyword>
<feature type="compositionally biased region" description="Basic residues" evidence="9">
    <location>
        <begin position="499"/>
        <end position="515"/>
    </location>
</feature>
<dbReference type="AlphaFoldDB" id="A0A4P6XNW8"/>
<evidence type="ECO:0000256" key="1">
    <source>
        <dbReference type="ARBA" id="ARBA00004141"/>
    </source>
</evidence>
<evidence type="ECO:0000256" key="4">
    <source>
        <dbReference type="ARBA" id="ARBA00022692"/>
    </source>
</evidence>
<organism evidence="11 12">
    <name type="scientific">Metschnikowia aff. pulcherrima</name>
    <dbReference type="NCBI Taxonomy" id="2163413"/>
    <lineage>
        <taxon>Eukaryota</taxon>
        <taxon>Fungi</taxon>
        <taxon>Dikarya</taxon>
        <taxon>Ascomycota</taxon>
        <taxon>Saccharomycotina</taxon>
        <taxon>Pichiomycetes</taxon>
        <taxon>Metschnikowiaceae</taxon>
        <taxon>Metschnikowia</taxon>
    </lineage>
</organism>
<proteinExistence type="inferred from homology"/>
<feature type="transmembrane region" description="Helical" evidence="8">
    <location>
        <begin position="581"/>
        <end position="601"/>
    </location>
</feature>
<feature type="transmembrane region" description="Helical" evidence="8">
    <location>
        <begin position="246"/>
        <end position="277"/>
    </location>
</feature>
<evidence type="ECO:0000313" key="12">
    <source>
        <dbReference type="Proteomes" id="UP000292447"/>
    </source>
</evidence>
<dbReference type="NCBIfam" id="TIGR01297">
    <property type="entry name" value="CDF"/>
    <property type="match status" value="1"/>
</dbReference>
<sequence length="724" mass="78235">MAPLNSAGSQSYPPLKQPFQPKLQLIPSVRNIPNPFLLQSAPVPDRPMKDDGIAADGPSIDHNIIQKGQFHPQLSPRTLKTDVLFISALPVLVLLPLMVISSKFALSPPESAKTAFFARLAMLALQVCLVVGIAKLLAKLRLAEPSLVRVSVDFCAGLFLFYVALLVLSSTRVSVLYFCLFASKWNVCTPLLFVYDLHAAFRISSAEIAPVFAGYVALIASFWFVQRASGVRGKKGAEMPLLAVCITGSLLLAGLLFTGAIAVPFLAITVAASALLLFMASHSHVSSKLNVFVVALFSYCLECFVLSTRSFSALDAAVCVALPCLIEIDKLLQPNAANPQIATPGTELDQTSKPKMLAEILAHADTRAIFHFLMLNTAFMFVQLLYSFRSKSLGLLSDSLHMALDCASLALGLVAGILLKKPMNPNSRFPFGLKNFENLAGFANGTLLVGISGSIIFEALGRLLHPVALQQTTELIVVSILGLLVNIVGIFAFNHGHSHSHGGHSRGHSHGHSHSHASANEHSHNDNNNTSFDSHNESHGHSHNDDHAIEPSHDHAQAQSHAADTGGCEESGEMNDNMRGIFLHILADTLGSVGVVISTILTKIFHWQGFDPVASIIIAVLIFMTAVPLMKSTASTLLLKLDNKKESTVRSALNELTTVKGIKSFTTPRFWASAGNLGGSIHIQVYRGENTAHLKRQCEAIFTAHNIDALIQMENDYDSCWCRT</sequence>
<dbReference type="InterPro" id="IPR027469">
    <property type="entry name" value="Cation_efflux_TMD_sf"/>
</dbReference>
<feature type="region of interest" description="Disordered" evidence="9">
    <location>
        <begin position="499"/>
        <end position="571"/>
    </location>
</feature>
<feature type="domain" description="Cation efflux protein transmembrane" evidence="10">
    <location>
        <begin position="370"/>
        <end position="638"/>
    </location>
</feature>
<evidence type="ECO:0000256" key="9">
    <source>
        <dbReference type="SAM" id="MobiDB-lite"/>
    </source>
</evidence>
<feature type="transmembrane region" description="Helical" evidence="8">
    <location>
        <begin position="400"/>
        <end position="419"/>
    </location>
</feature>
<feature type="transmembrane region" description="Helical" evidence="8">
    <location>
        <begin position="150"/>
        <end position="169"/>
    </location>
</feature>
<keyword evidence="12" id="KW-1185">Reference proteome</keyword>
<comment type="caution">
    <text evidence="8">Lacks conserved residue(s) required for the propagation of feature annotation.</text>
</comment>
<accession>A0A4P6XNW8</accession>
<dbReference type="Pfam" id="PF01545">
    <property type="entry name" value="Cation_efflux"/>
    <property type="match status" value="1"/>
</dbReference>
<reference evidence="12" key="1">
    <citation type="submission" date="2019-03" db="EMBL/GenBank/DDBJ databases">
        <title>Snf2 controls pulcherriminic acid biosynthesis and connects pigmentation and antifungal activity of the yeast Metschnikowia pulcherrima.</title>
        <authorList>
            <person name="Gore-Lloyd D."/>
            <person name="Sumann I."/>
            <person name="Brachmann A.O."/>
            <person name="Schneeberger K."/>
            <person name="Ortiz-Merino R.A."/>
            <person name="Moreno-Beltran M."/>
            <person name="Schlaefli M."/>
            <person name="Kirner P."/>
            <person name="Santos Kron A."/>
            <person name="Wolfe K.H."/>
            <person name="Piel J."/>
            <person name="Ahrens C.H."/>
            <person name="Henk D."/>
            <person name="Freimoser F.M."/>
        </authorList>
    </citation>
    <scope>NUCLEOTIDE SEQUENCE [LARGE SCALE GENOMIC DNA]</scope>
    <source>
        <strain evidence="12">APC 1.2</strain>
    </source>
</reference>
<feature type="transmembrane region" description="Helical" evidence="8">
    <location>
        <begin position="116"/>
        <end position="138"/>
    </location>
</feature>
<dbReference type="PANTHER" id="PTHR45755:SF4">
    <property type="entry name" value="ZINC TRANSPORTER 7"/>
    <property type="match status" value="1"/>
</dbReference>
<dbReference type="GO" id="GO:0005385">
    <property type="term" value="F:zinc ion transmembrane transporter activity"/>
    <property type="evidence" value="ECO:0007669"/>
    <property type="project" value="UniProtKB-UniRule"/>
</dbReference>
<dbReference type="GO" id="GO:1904257">
    <property type="term" value="P:zinc ion import into Golgi lumen"/>
    <property type="evidence" value="ECO:0007669"/>
    <property type="project" value="TreeGrafter"/>
</dbReference>
<comment type="similarity">
    <text evidence="2 8">Belongs to the cation diffusion facilitator (CDF) transporter (TC 2.A.4) family. SLC30A subfamily.</text>
</comment>
<feature type="transmembrane region" description="Helical" evidence="8">
    <location>
        <begin position="439"/>
        <end position="460"/>
    </location>
</feature>
<dbReference type="InterPro" id="IPR058533">
    <property type="entry name" value="Cation_efflux_TM"/>
</dbReference>
<feature type="transmembrane region" description="Helical" evidence="8">
    <location>
        <begin position="83"/>
        <end position="104"/>
    </location>
</feature>
<feature type="transmembrane region" description="Helical" evidence="8">
    <location>
        <begin position="175"/>
        <end position="195"/>
    </location>
</feature>
<evidence type="ECO:0000313" key="11">
    <source>
        <dbReference type="EMBL" id="QBM87698.1"/>
    </source>
</evidence>
<dbReference type="STRING" id="2163413.A0A4P6XNW8"/>
<dbReference type="Gene3D" id="1.20.1510.10">
    <property type="entry name" value="Cation efflux protein transmembrane domain"/>
    <property type="match status" value="1"/>
</dbReference>
<feature type="transmembrane region" description="Helical" evidence="8">
    <location>
        <begin position="289"/>
        <end position="307"/>
    </location>
</feature>
<dbReference type="GO" id="GO:0006882">
    <property type="term" value="P:intracellular zinc ion homeostasis"/>
    <property type="evidence" value="ECO:0007669"/>
    <property type="project" value="InterPro"/>
</dbReference>
<evidence type="ECO:0000256" key="2">
    <source>
        <dbReference type="ARBA" id="ARBA00008873"/>
    </source>
</evidence>
<dbReference type="SUPFAM" id="SSF161111">
    <property type="entry name" value="Cation efflux protein transmembrane domain-like"/>
    <property type="match status" value="1"/>
</dbReference>
<dbReference type="GO" id="GO:0031410">
    <property type="term" value="C:cytoplasmic vesicle"/>
    <property type="evidence" value="ECO:0007669"/>
    <property type="project" value="TreeGrafter"/>
</dbReference>
<keyword evidence="4 8" id="KW-0812">Transmembrane</keyword>
<keyword evidence="5 8" id="KW-1133">Transmembrane helix</keyword>
<evidence type="ECO:0000256" key="5">
    <source>
        <dbReference type="ARBA" id="ARBA00022989"/>
    </source>
</evidence>
<dbReference type="GO" id="GO:0005794">
    <property type="term" value="C:Golgi apparatus"/>
    <property type="evidence" value="ECO:0007669"/>
    <property type="project" value="TreeGrafter"/>
</dbReference>
<protein>
    <recommendedName>
        <fullName evidence="8">Zinc transporter</fullName>
    </recommendedName>
</protein>
<gene>
    <name evidence="11" type="primary">MPUL0B09060</name>
    <name evidence="11" type="ORF">METSCH_B09060</name>
</gene>
<keyword evidence="6 8" id="KW-0406">Ion transport</keyword>
<feature type="transmembrane region" description="Helical" evidence="8">
    <location>
        <begin position="613"/>
        <end position="630"/>
    </location>
</feature>
<dbReference type="Proteomes" id="UP000292447">
    <property type="component" value="Chromosome II"/>
</dbReference>
<evidence type="ECO:0000259" key="10">
    <source>
        <dbReference type="Pfam" id="PF01545"/>
    </source>
</evidence>
<dbReference type="InterPro" id="IPR045316">
    <property type="entry name" value="Msc2-like"/>
</dbReference>
<evidence type="ECO:0000256" key="8">
    <source>
        <dbReference type="RuleBase" id="RU369017"/>
    </source>
</evidence>
<dbReference type="PANTHER" id="PTHR45755">
    <property type="match status" value="1"/>
</dbReference>
<dbReference type="EMBL" id="CP034457">
    <property type="protein sequence ID" value="QBM87698.1"/>
    <property type="molecule type" value="Genomic_DNA"/>
</dbReference>
<evidence type="ECO:0000256" key="3">
    <source>
        <dbReference type="ARBA" id="ARBA00022448"/>
    </source>
</evidence>
<keyword evidence="3 8" id="KW-0813">Transport</keyword>
<name>A0A4P6XNW8_9ASCO</name>